<evidence type="ECO:0000259" key="3">
    <source>
        <dbReference type="PROSITE" id="PS50011"/>
    </source>
</evidence>
<dbReference type="SMART" id="SM00220">
    <property type="entry name" value="S_TKc"/>
    <property type="match status" value="1"/>
</dbReference>
<reference evidence="4 5" key="1">
    <citation type="submission" date="2020-05" db="EMBL/GenBank/DDBJ databases">
        <title>Identification and distribution of gene clusters putatively required for synthesis of sphingolipid metabolism inhibitors in phylogenetically diverse species of the filamentous fungus Fusarium.</title>
        <authorList>
            <person name="Kim H.-S."/>
            <person name="Busman M."/>
            <person name="Brown D.W."/>
            <person name="Divon H."/>
            <person name="Uhlig S."/>
            <person name="Proctor R.H."/>
        </authorList>
    </citation>
    <scope>NUCLEOTIDE SEQUENCE [LARGE SCALE GENOMIC DNA]</scope>
    <source>
        <strain evidence="4 5">NRRL 66235</strain>
    </source>
</reference>
<dbReference type="PROSITE" id="PS00108">
    <property type="entry name" value="PROTEIN_KINASE_ST"/>
    <property type="match status" value="1"/>
</dbReference>
<evidence type="ECO:0000313" key="4">
    <source>
        <dbReference type="EMBL" id="KAF5725196.1"/>
    </source>
</evidence>
<keyword evidence="4" id="KW-0418">Kinase</keyword>
<dbReference type="Gene3D" id="1.10.510.10">
    <property type="entry name" value="Transferase(Phosphotransferase) domain 1"/>
    <property type="match status" value="1"/>
</dbReference>
<protein>
    <submittedName>
        <fullName evidence="4">CAMK DCAMKL kinase</fullName>
    </submittedName>
</protein>
<dbReference type="EMBL" id="JAAOAN010000009">
    <property type="protein sequence ID" value="KAF5725196.1"/>
    <property type="molecule type" value="Genomic_DNA"/>
</dbReference>
<gene>
    <name evidence="4" type="ORF">FMUND_59</name>
</gene>
<dbReference type="PANTHER" id="PTHR24359:SF1">
    <property type="entry name" value="INHIBITOR OF NUCLEAR FACTOR KAPPA-B KINASE EPSILON SUBUNIT HOMOLOG 1-RELATED"/>
    <property type="match status" value="1"/>
</dbReference>
<dbReference type="GO" id="GO:0004674">
    <property type="term" value="F:protein serine/threonine kinase activity"/>
    <property type="evidence" value="ECO:0007669"/>
    <property type="project" value="TreeGrafter"/>
</dbReference>
<evidence type="ECO:0000256" key="2">
    <source>
        <dbReference type="SAM" id="MobiDB-lite"/>
    </source>
</evidence>
<dbReference type="PROSITE" id="PS50011">
    <property type="entry name" value="PROTEIN_KINASE_DOM"/>
    <property type="match status" value="1"/>
</dbReference>
<dbReference type="PROSITE" id="PS50297">
    <property type="entry name" value="ANK_REP_REGION"/>
    <property type="match status" value="1"/>
</dbReference>
<dbReference type="OrthoDB" id="4062651at2759"/>
<evidence type="ECO:0000313" key="5">
    <source>
        <dbReference type="Proteomes" id="UP000544331"/>
    </source>
</evidence>
<comment type="caution">
    <text evidence="4">The sequence shown here is derived from an EMBL/GenBank/DDBJ whole genome shotgun (WGS) entry which is preliminary data.</text>
</comment>
<feature type="domain" description="Protein kinase" evidence="3">
    <location>
        <begin position="47"/>
        <end position="370"/>
    </location>
</feature>
<keyword evidence="4" id="KW-0808">Transferase</keyword>
<dbReference type="InterPro" id="IPR011009">
    <property type="entry name" value="Kinase-like_dom_sf"/>
</dbReference>
<dbReference type="PANTHER" id="PTHR24359">
    <property type="entry name" value="SERINE/THREONINE-PROTEIN KINASE SBK1"/>
    <property type="match status" value="1"/>
</dbReference>
<dbReference type="Pfam" id="PF12796">
    <property type="entry name" value="Ank_2"/>
    <property type="match status" value="1"/>
</dbReference>
<organism evidence="4 5">
    <name type="scientific">Fusarium mundagurra</name>
    <dbReference type="NCBI Taxonomy" id="1567541"/>
    <lineage>
        <taxon>Eukaryota</taxon>
        <taxon>Fungi</taxon>
        <taxon>Dikarya</taxon>
        <taxon>Ascomycota</taxon>
        <taxon>Pezizomycotina</taxon>
        <taxon>Sordariomycetes</taxon>
        <taxon>Hypocreomycetidae</taxon>
        <taxon>Hypocreales</taxon>
        <taxon>Nectriaceae</taxon>
        <taxon>Fusarium</taxon>
        <taxon>Fusarium fujikuroi species complex</taxon>
    </lineage>
</organism>
<sequence>MTDHAKESQRPMPGLLPLFTAAIDAVGTCPSAREEVLVNICIDEKAFEREASFASGGSFQVMRSRPGTLIKYVDSRFKMTTIHRLAMLYLNDVVLRVPIRAVDWDSKKGGDLSESICTEIAILKNEHLWKHENIASMVGICWGVDNDRAIMPVLVLETAQGGDLCKYLESSPGLDARDRLRLAIHCFQGLLALHSVGVIHADLKPENILVFIDEKGRPCAKLTDFGCSLLVSNIHEPIKLKSGTALWQSPRVLQALGAQGLLQADIYSLTLVASLLLVGPFMSKVLDQADGSGHGRESLHKLKTDDGALASFIRMQKDANDSSGPRVFTDKVSGLISEFFDSMLSNKGELQAGAAGPVELLKTMLYHEIVSAATDNVEVCETLDFLEEDVCYSHCDDIPLAHAEDVGCLSTETTNRQQDLEPEPAISELHQPYPEPSQQYAIEAKGRVQEGAHITLAPLPERTISINTYFSRLRRLPGRVTTAIITQIREIADSDSYCETSRSLAAYAMATWLIGMHRSAATSAPSLRVAGKYLLTAANLGHEGARAMLGQVLAWIGMPNPIDPRVEEEWLYDLAVLGDQRSLKRLSSERRAEVLRDQAAALGARAKVEGDVSALSDQAFSESNQLKDSDELRGRLPLICAYLVSQSWDVSLQKVLELPGLNPDLRVSLLMQACQKGDYKIAKLLIEHDTPLRDESSGLTPLHLLAHFGDEDILPLARLLIDRGVDIEARCNLATPCTVGQLDLKDTLTDATPLLCAVAQRSLTAVSALVSLGANPFNGADKYEPHTSTMAADKRGRTYSPVHYAARLHMSEVLEALLPEGKEYEQLLDWLCYETHSLKVSPLWCAVDYWYQGLYDRVLLHGKDHIKRCEETITLLLKRGAQGHVVNWDVTTQVKHSIFTAATLYGQPFVLNHLRSLDVKPLTKNLIRTLQIALDVEDLTAVEYLLPLAERETRDSESGFQLQASVQGHKLPDFISHLYDIKERLESNARSKLKLDLIRDPPLQETIGPDVGQDILQQKTSQGGFKMSFTIRPGPGGRSIMEPVGESSTMPPKGTPLPGEAEDSGISAFEMAVMGGYEARARELYENEPCDVSCRRVDEDGDETTLLARLIRKSRKYSNFDKQVLFLLELTPPSDEEFFRACIPSGSTDNEGLSILHMSVMLDECPTNFKPRAPRQLISAIIEKYPETEYLNAVNGQFGTAVHIAVECGNLEGLKELDDEDIDIEWNLLNAYGETPLDITARRLLKVHEFLQQCRHLQRLEQPDEYQEALSTYRANEQRMKSFLQGMGGKYERYNGFMHRKSETEWDLENFTVSGSMQVNVAEHLAILESRSVGEDEPSIAAHLRKLRAWSQLGVDECMLHLANGTSVT</sequence>
<keyword evidence="5" id="KW-1185">Reference proteome</keyword>
<dbReference type="InterPro" id="IPR036770">
    <property type="entry name" value="Ankyrin_rpt-contain_sf"/>
</dbReference>
<name>A0A8H5Z8E9_9HYPO</name>
<feature type="repeat" description="ANK" evidence="1">
    <location>
        <begin position="697"/>
        <end position="732"/>
    </location>
</feature>
<dbReference type="SUPFAM" id="SSF56112">
    <property type="entry name" value="Protein kinase-like (PK-like)"/>
    <property type="match status" value="1"/>
</dbReference>
<dbReference type="GO" id="GO:0005524">
    <property type="term" value="F:ATP binding"/>
    <property type="evidence" value="ECO:0007669"/>
    <property type="project" value="InterPro"/>
</dbReference>
<dbReference type="SMART" id="SM00248">
    <property type="entry name" value="ANK"/>
    <property type="match status" value="6"/>
</dbReference>
<accession>A0A8H5Z8E9</accession>
<feature type="region of interest" description="Disordered" evidence="2">
    <location>
        <begin position="1026"/>
        <end position="1061"/>
    </location>
</feature>
<dbReference type="PROSITE" id="PS50088">
    <property type="entry name" value="ANK_REPEAT"/>
    <property type="match status" value="1"/>
</dbReference>
<dbReference type="Pfam" id="PF00069">
    <property type="entry name" value="Pkinase"/>
    <property type="match status" value="1"/>
</dbReference>
<dbReference type="Proteomes" id="UP000544331">
    <property type="component" value="Unassembled WGS sequence"/>
</dbReference>
<dbReference type="InterPro" id="IPR002110">
    <property type="entry name" value="Ankyrin_rpt"/>
</dbReference>
<keyword evidence="1" id="KW-0040">ANK repeat</keyword>
<dbReference type="SUPFAM" id="SSF48403">
    <property type="entry name" value="Ankyrin repeat"/>
    <property type="match status" value="1"/>
</dbReference>
<proteinExistence type="predicted"/>
<dbReference type="InterPro" id="IPR000719">
    <property type="entry name" value="Prot_kinase_dom"/>
</dbReference>
<dbReference type="Gene3D" id="1.25.40.20">
    <property type="entry name" value="Ankyrin repeat-containing domain"/>
    <property type="match status" value="2"/>
</dbReference>
<dbReference type="InterPro" id="IPR008271">
    <property type="entry name" value="Ser/Thr_kinase_AS"/>
</dbReference>
<evidence type="ECO:0000256" key="1">
    <source>
        <dbReference type="PROSITE-ProRule" id="PRU00023"/>
    </source>
</evidence>